<dbReference type="RefSeq" id="WP_131001891.1">
    <property type="nucleotide sequence ID" value="NZ_JBHSZR010000005.1"/>
</dbReference>
<evidence type="ECO:0000313" key="1">
    <source>
        <dbReference type="EMBL" id="TBN54296.1"/>
    </source>
</evidence>
<accession>A0A4V2JE89</accession>
<dbReference type="Proteomes" id="UP000291613">
    <property type="component" value="Unassembled WGS sequence"/>
</dbReference>
<dbReference type="EMBL" id="SIUB01000002">
    <property type="protein sequence ID" value="TBN54296.1"/>
    <property type="molecule type" value="Genomic_DNA"/>
</dbReference>
<keyword evidence="2" id="KW-1185">Reference proteome</keyword>
<name>A0A4V2JE89_9HYPH</name>
<proteinExistence type="predicted"/>
<evidence type="ECO:0000313" key="2">
    <source>
        <dbReference type="Proteomes" id="UP000291613"/>
    </source>
</evidence>
<protein>
    <submittedName>
        <fullName evidence="1">Uncharacterized protein</fullName>
    </submittedName>
</protein>
<sequence length="69" mass="7356">MASAAFAPNVDRLRPATAPSPERLRAIGDMQAFLARTHPQTPAEALRLLRNAYPDMPLSVRVAACGLAA</sequence>
<gene>
    <name evidence="1" type="ORF">EYR15_05510</name>
</gene>
<dbReference type="AlphaFoldDB" id="A0A4V2JE89"/>
<comment type="caution">
    <text evidence="1">The sequence shown here is derived from an EMBL/GenBank/DDBJ whole genome shotgun (WGS) entry which is preliminary data.</text>
</comment>
<reference evidence="1 2" key="1">
    <citation type="submission" date="2019-02" db="EMBL/GenBank/DDBJ databases">
        <title>Hansschlegelia quercus sp. nov., a novel methylotrophic bacterium from buds of oak (Quercus robur L.).</title>
        <authorList>
            <person name="Agafonova N.V."/>
            <person name="Kaparullina E.N."/>
            <person name="Grouzdev D.S."/>
            <person name="Doronina N.V."/>
        </authorList>
    </citation>
    <scope>NUCLEOTIDE SEQUENCE [LARGE SCALE GENOMIC DNA]</scope>
    <source>
        <strain evidence="1 2">Dub</strain>
    </source>
</reference>
<dbReference type="OrthoDB" id="8454422at2"/>
<organism evidence="1 2">
    <name type="scientific">Hansschlegelia quercus</name>
    <dbReference type="NCBI Taxonomy" id="2528245"/>
    <lineage>
        <taxon>Bacteria</taxon>
        <taxon>Pseudomonadati</taxon>
        <taxon>Pseudomonadota</taxon>
        <taxon>Alphaproteobacteria</taxon>
        <taxon>Hyphomicrobiales</taxon>
        <taxon>Methylopilaceae</taxon>
        <taxon>Hansschlegelia</taxon>
    </lineage>
</organism>